<dbReference type="InterPro" id="IPR036388">
    <property type="entry name" value="WH-like_DNA-bd_sf"/>
</dbReference>
<dbReference type="Pfam" id="PF00392">
    <property type="entry name" value="GntR"/>
    <property type="match status" value="1"/>
</dbReference>
<keyword evidence="2" id="KW-0663">Pyridoxal phosphate</keyword>
<comment type="caution">
    <text evidence="7">The sequence shown here is derived from an EMBL/GenBank/DDBJ whole genome shotgun (WGS) entry which is preliminary data.</text>
</comment>
<dbReference type="Pfam" id="PF00155">
    <property type="entry name" value="Aminotran_1_2"/>
    <property type="match status" value="1"/>
</dbReference>
<reference evidence="7 8" key="1">
    <citation type="submission" date="2024-09" db="EMBL/GenBank/DDBJ databases">
        <authorList>
            <person name="Sun Q."/>
            <person name="Mori K."/>
        </authorList>
    </citation>
    <scope>NUCLEOTIDE SEQUENCE [LARGE SCALE GENOMIC DNA]</scope>
    <source>
        <strain evidence="7 8">TBRC 1432</strain>
    </source>
</reference>
<keyword evidence="4" id="KW-0238">DNA-binding</keyword>
<dbReference type="InterPro" id="IPR015424">
    <property type="entry name" value="PyrdxlP-dep_Trfase"/>
</dbReference>
<keyword evidence="3" id="KW-0805">Transcription regulation</keyword>
<proteinExistence type="inferred from homology"/>
<evidence type="ECO:0000256" key="3">
    <source>
        <dbReference type="ARBA" id="ARBA00023015"/>
    </source>
</evidence>
<dbReference type="SUPFAM" id="SSF46785">
    <property type="entry name" value="Winged helix' DNA-binding domain"/>
    <property type="match status" value="1"/>
</dbReference>
<dbReference type="PANTHER" id="PTHR46577">
    <property type="entry name" value="HTH-TYPE TRANSCRIPTIONAL REGULATORY PROTEIN GABR"/>
    <property type="match status" value="1"/>
</dbReference>
<dbReference type="InterPro" id="IPR036390">
    <property type="entry name" value="WH_DNA-bd_sf"/>
</dbReference>
<dbReference type="PRINTS" id="PR00035">
    <property type="entry name" value="HTHGNTR"/>
</dbReference>
<sequence length="470" mass="49647">MTSNTTASTRELLLPAVSAEPARTRGRALESALREAIRTGRLRPGTRLPSSRDLAGQLGLARGTVTAGYAQLIAEGYLVARHGSGTTVADTVCGTAPAATAPSRPVRWRYDLRPGIPALGAFPRAEWVAATKAGLAELPDDALGYPDYAGLPALRAELAGYLGRVRAVAAGPDDVVVTHGVAEGMGLIARVLRAAGHTSIAVECPGHLGQAELFAAHGLRPVPIPVDHLGIRVDELAATDCRVVQVTSAHQFPLGVVLCPNRRRALIAWARERDGLILEDDYDAEHRYDRHAMGAVQALDPAHVAYLGSVSKVLSPALRIGWLIPPPGLRPAVIDAKHYNDLGGSPIPQAALTHLLRTGGYERHLRRTRALYRRRRDALLVAVAERLPSWRAVGVAAGLHVVLRLPDGTDDLALQQALAASGINVFALSGYVPSGRIVPYPGLVVGYASLGPDRLRAAVDLIADVAALAG</sequence>
<dbReference type="PROSITE" id="PS50949">
    <property type="entry name" value="HTH_GNTR"/>
    <property type="match status" value="1"/>
</dbReference>
<dbReference type="SMART" id="SM00345">
    <property type="entry name" value="HTH_GNTR"/>
    <property type="match status" value="1"/>
</dbReference>
<evidence type="ECO:0000256" key="5">
    <source>
        <dbReference type="ARBA" id="ARBA00023163"/>
    </source>
</evidence>
<evidence type="ECO:0000256" key="4">
    <source>
        <dbReference type="ARBA" id="ARBA00023125"/>
    </source>
</evidence>
<dbReference type="SUPFAM" id="SSF53383">
    <property type="entry name" value="PLP-dependent transferases"/>
    <property type="match status" value="1"/>
</dbReference>
<comment type="similarity">
    <text evidence="1">In the C-terminal section; belongs to the class-I pyridoxal-phosphate-dependent aminotransferase family.</text>
</comment>
<dbReference type="Gene3D" id="3.40.640.10">
    <property type="entry name" value="Type I PLP-dependent aspartate aminotransferase-like (Major domain)"/>
    <property type="match status" value="1"/>
</dbReference>
<dbReference type="EMBL" id="JBHLUD010000013">
    <property type="protein sequence ID" value="MFC0547340.1"/>
    <property type="molecule type" value="Genomic_DNA"/>
</dbReference>
<keyword evidence="8" id="KW-1185">Reference proteome</keyword>
<accession>A0ABV6N452</accession>
<dbReference type="InterPro" id="IPR000524">
    <property type="entry name" value="Tscrpt_reg_HTH_GntR"/>
</dbReference>
<gene>
    <name evidence="7" type="ORF">ACFFH7_37935</name>
</gene>
<keyword evidence="7" id="KW-0032">Aminotransferase</keyword>
<dbReference type="InterPro" id="IPR004839">
    <property type="entry name" value="Aminotransferase_I/II_large"/>
</dbReference>
<feature type="domain" description="HTH gntR-type" evidence="6">
    <location>
        <begin position="23"/>
        <end position="91"/>
    </location>
</feature>
<evidence type="ECO:0000313" key="7">
    <source>
        <dbReference type="EMBL" id="MFC0547340.1"/>
    </source>
</evidence>
<dbReference type="Proteomes" id="UP001589810">
    <property type="component" value="Unassembled WGS sequence"/>
</dbReference>
<protein>
    <submittedName>
        <fullName evidence="7">PLP-dependent aminotransferase family protein</fullName>
    </submittedName>
</protein>
<dbReference type="Gene3D" id="1.10.10.10">
    <property type="entry name" value="Winged helix-like DNA-binding domain superfamily/Winged helix DNA-binding domain"/>
    <property type="match status" value="1"/>
</dbReference>
<dbReference type="InterPro" id="IPR015421">
    <property type="entry name" value="PyrdxlP-dep_Trfase_major"/>
</dbReference>
<evidence type="ECO:0000313" key="8">
    <source>
        <dbReference type="Proteomes" id="UP001589810"/>
    </source>
</evidence>
<evidence type="ECO:0000256" key="2">
    <source>
        <dbReference type="ARBA" id="ARBA00022898"/>
    </source>
</evidence>
<dbReference type="CDD" id="cd07377">
    <property type="entry name" value="WHTH_GntR"/>
    <property type="match status" value="1"/>
</dbReference>
<keyword evidence="7" id="KW-0808">Transferase</keyword>
<evidence type="ECO:0000259" key="6">
    <source>
        <dbReference type="PROSITE" id="PS50949"/>
    </source>
</evidence>
<keyword evidence="5" id="KW-0804">Transcription</keyword>
<dbReference type="PANTHER" id="PTHR46577:SF1">
    <property type="entry name" value="HTH-TYPE TRANSCRIPTIONAL REGULATORY PROTEIN GABR"/>
    <property type="match status" value="1"/>
</dbReference>
<evidence type="ECO:0000256" key="1">
    <source>
        <dbReference type="ARBA" id="ARBA00005384"/>
    </source>
</evidence>
<dbReference type="InterPro" id="IPR051446">
    <property type="entry name" value="HTH_trans_reg/aminotransferase"/>
</dbReference>
<dbReference type="RefSeq" id="WP_379794495.1">
    <property type="nucleotide sequence ID" value="NZ_JBHLUD010000013.1"/>
</dbReference>
<dbReference type="GO" id="GO:0008483">
    <property type="term" value="F:transaminase activity"/>
    <property type="evidence" value="ECO:0007669"/>
    <property type="project" value="UniProtKB-KW"/>
</dbReference>
<organism evidence="7 8">
    <name type="scientific">Kutzneria chonburiensis</name>
    <dbReference type="NCBI Taxonomy" id="1483604"/>
    <lineage>
        <taxon>Bacteria</taxon>
        <taxon>Bacillati</taxon>
        <taxon>Actinomycetota</taxon>
        <taxon>Actinomycetes</taxon>
        <taxon>Pseudonocardiales</taxon>
        <taxon>Pseudonocardiaceae</taxon>
        <taxon>Kutzneria</taxon>
    </lineage>
</organism>
<name>A0ABV6N452_9PSEU</name>
<dbReference type="CDD" id="cd00609">
    <property type="entry name" value="AAT_like"/>
    <property type="match status" value="1"/>
</dbReference>